<dbReference type="Proteomes" id="UP000242869">
    <property type="component" value="Unassembled WGS sequence"/>
</dbReference>
<organism evidence="1 2">
    <name type="scientific">Formivibrio citricus</name>
    <dbReference type="NCBI Taxonomy" id="83765"/>
    <lineage>
        <taxon>Bacteria</taxon>
        <taxon>Pseudomonadati</taxon>
        <taxon>Pseudomonadota</taxon>
        <taxon>Betaproteobacteria</taxon>
        <taxon>Neisseriales</taxon>
        <taxon>Chitinibacteraceae</taxon>
        <taxon>Formivibrio</taxon>
    </lineage>
</organism>
<evidence type="ECO:0000313" key="1">
    <source>
        <dbReference type="EMBL" id="SFN13639.1"/>
    </source>
</evidence>
<dbReference type="AlphaFoldDB" id="A0A1I4WKW9"/>
<dbReference type="STRING" id="83765.SAMN05660284_00643"/>
<evidence type="ECO:0000313" key="2">
    <source>
        <dbReference type="Proteomes" id="UP000242869"/>
    </source>
</evidence>
<reference evidence="2" key="1">
    <citation type="submission" date="2016-10" db="EMBL/GenBank/DDBJ databases">
        <authorList>
            <person name="Varghese N."/>
            <person name="Submissions S."/>
        </authorList>
    </citation>
    <scope>NUCLEOTIDE SEQUENCE [LARGE SCALE GENOMIC DNA]</scope>
    <source>
        <strain evidence="2">DSM 6150</strain>
    </source>
</reference>
<gene>
    <name evidence="1" type="ORF">SAMN05660284_00643</name>
</gene>
<accession>A0A1I4WKW9</accession>
<keyword evidence="2" id="KW-1185">Reference proteome</keyword>
<proteinExistence type="predicted"/>
<name>A0A1I4WKW9_9NEIS</name>
<dbReference type="EMBL" id="FOVE01000003">
    <property type="protein sequence ID" value="SFN13639.1"/>
    <property type="molecule type" value="Genomic_DNA"/>
</dbReference>
<sequence>MILIIIYTHSVPQYDGTFIASGLTTSWTFVQIHYGEWGMPNTELWAGALSLMVRYAETGCAQSGRQAARLLDRIADMPGIDQETGVLLERASLRLADQTKGGGHVCALQA</sequence>
<protein>
    <submittedName>
        <fullName evidence="1">Uncharacterized protein</fullName>
    </submittedName>
</protein>